<evidence type="ECO:0000313" key="2">
    <source>
        <dbReference type="EMBL" id="KVP98034.1"/>
    </source>
</evidence>
<accession>A0AAW3MSZ5</accession>
<comment type="caution">
    <text evidence="2">The sequence shown here is derived from an EMBL/GenBank/DDBJ whole genome shotgun (WGS) entry which is preliminary data.</text>
</comment>
<reference evidence="2 3" key="1">
    <citation type="submission" date="2015-11" db="EMBL/GenBank/DDBJ databases">
        <title>Expanding the genomic diversity of Burkholderia species for the development of highly accurate diagnostics.</title>
        <authorList>
            <person name="Sahl J."/>
            <person name="Keim P."/>
            <person name="Wagner D."/>
        </authorList>
    </citation>
    <scope>NUCLEOTIDE SEQUENCE [LARGE SCALE GENOMIC DNA]</scope>
    <source>
        <strain evidence="2 3">MSMB1808WGS</strain>
    </source>
</reference>
<dbReference type="InterPro" id="IPR021122">
    <property type="entry name" value="RNA_ligase_dom_REL/Rnl2"/>
</dbReference>
<feature type="domain" description="RNA ligase" evidence="1">
    <location>
        <begin position="50"/>
        <end position="251"/>
    </location>
</feature>
<sequence length="356" mass="39914">MNLRKFSEIEQFRHVVADVIHSAEYIGQDSNNEPMYDKSRAKPVLTFKGTVKLHGTNCGVAFDMLTGEVKAQSHFRYLSAEDDNFGFCAWINSDEGARDVSILGFSVMSVAPLERANTPLIGMRVFGEWCGPTVNGKTAIGQLPLRWVVFGVLLTFADGREEWMQVDAVSAHWKSMNPAETSLVHFITDYPRYSIDIDFNQPEASLDELERLTLEVEAECPVAKAHGIDGGLGEGIVWENFHPKLGRLTFKTKGMKHKGTRNSRIVQIEPEVLASMEAFTEAVLTESRLEQGFGIIVADHGKVTRDHIGTFLKWVGQDVLKEETDTMEASGLERQQVMGRINQRAKQWLMPRLAQV</sequence>
<evidence type="ECO:0000259" key="1">
    <source>
        <dbReference type="Pfam" id="PF09414"/>
    </source>
</evidence>
<name>A0AAW3MSZ5_9BURK</name>
<dbReference type="Pfam" id="PF09414">
    <property type="entry name" value="RNA_ligase"/>
    <property type="match status" value="1"/>
</dbReference>
<protein>
    <recommendedName>
        <fullName evidence="1">RNA ligase domain-containing protein</fullName>
    </recommendedName>
</protein>
<dbReference type="RefSeq" id="WP_059924970.1">
    <property type="nucleotide sequence ID" value="NZ_LPBG01000047.1"/>
</dbReference>
<gene>
    <name evidence="2" type="ORF">WJ96_05545</name>
</gene>
<dbReference type="SUPFAM" id="SSF56091">
    <property type="entry name" value="DNA ligase/mRNA capping enzyme, catalytic domain"/>
    <property type="match status" value="1"/>
</dbReference>
<keyword evidence="3" id="KW-1185">Reference proteome</keyword>
<evidence type="ECO:0000313" key="3">
    <source>
        <dbReference type="Proteomes" id="UP000056453"/>
    </source>
</evidence>
<dbReference type="Proteomes" id="UP000056453">
    <property type="component" value="Unassembled WGS sequence"/>
</dbReference>
<dbReference type="AlphaFoldDB" id="A0AAW3MSZ5"/>
<dbReference type="EMBL" id="LPBJ01000047">
    <property type="protein sequence ID" value="KVP98034.1"/>
    <property type="molecule type" value="Genomic_DNA"/>
</dbReference>
<proteinExistence type="predicted"/>
<organism evidence="2 3">
    <name type="scientific">Burkholderia ubonensis</name>
    <dbReference type="NCBI Taxonomy" id="101571"/>
    <lineage>
        <taxon>Bacteria</taxon>
        <taxon>Pseudomonadati</taxon>
        <taxon>Pseudomonadota</taxon>
        <taxon>Betaproteobacteria</taxon>
        <taxon>Burkholderiales</taxon>
        <taxon>Burkholderiaceae</taxon>
        <taxon>Burkholderia</taxon>
        <taxon>Burkholderia cepacia complex</taxon>
    </lineage>
</organism>